<sequence>MSERQKVAVVTGASSGIGYATSIEFAKRGYKVFAGARRVEPMEPLREHGVIPIQLDITLSESVREAKRLILQHNNGEEYVDFLFNNAGQSCSFAALDVTDELMKQCYDVNVLGQVRMVREFSPWLINSKGVIGFTSSITGYLPFPWSSMYCSSKAALTHYAACLRLELKPFDVKVINFVTGGVKTNVADTRPLPTDSIYNVPGMQESLLERAQMSNRNNPMDAGVYAQQIVTDFEDATLSGPLNLARGTKAWILCVISRWVPHYLIEAALIRKFKMMNVFVALKEKFSKAKLS</sequence>
<protein>
    <submittedName>
        <fullName evidence="4">NADPH-dependent 1-acyldihydroxyacetone phosphate reductase</fullName>
    </submittedName>
</protein>
<dbReference type="InterPro" id="IPR036291">
    <property type="entry name" value="NAD(P)-bd_dom_sf"/>
</dbReference>
<dbReference type="GO" id="GO:0006654">
    <property type="term" value="P:phosphatidic acid biosynthetic process"/>
    <property type="evidence" value="ECO:0007669"/>
    <property type="project" value="TreeGrafter"/>
</dbReference>
<keyword evidence="2" id="KW-0521">NADP</keyword>
<evidence type="ECO:0000313" key="5">
    <source>
        <dbReference type="Proteomes" id="UP000094285"/>
    </source>
</evidence>
<dbReference type="PANTHER" id="PTHR44169:SF6">
    <property type="entry name" value="NADPH-DEPENDENT 1-ACYLDIHYDROXYACETONE PHOSPHATE REDUCTASE"/>
    <property type="match status" value="1"/>
</dbReference>
<dbReference type="InterPro" id="IPR020904">
    <property type="entry name" value="Sc_DH/Rdtase_CS"/>
</dbReference>
<gene>
    <name evidence="4" type="ORF">CANTADRAFT_56916</name>
</gene>
<proteinExistence type="inferred from homology"/>
<dbReference type="InterPro" id="IPR002347">
    <property type="entry name" value="SDR_fam"/>
</dbReference>
<dbReference type="SUPFAM" id="SSF51735">
    <property type="entry name" value="NAD(P)-binding Rossmann-fold domains"/>
    <property type="match status" value="1"/>
</dbReference>
<dbReference type="OrthoDB" id="2102561at2759"/>
<dbReference type="EMBL" id="KV453916">
    <property type="protein sequence ID" value="ODV77025.1"/>
    <property type="molecule type" value="Genomic_DNA"/>
</dbReference>
<dbReference type="PROSITE" id="PS00061">
    <property type="entry name" value="ADH_SHORT"/>
    <property type="match status" value="1"/>
</dbReference>
<dbReference type="PRINTS" id="PR00081">
    <property type="entry name" value="GDHRDH"/>
</dbReference>
<accession>A0A1E4SC07</accession>
<dbReference type="Gene3D" id="3.40.50.720">
    <property type="entry name" value="NAD(P)-binding Rossmann-like Domain"/>
    <property type="match status" value="1"/>
</dbReference>
<evidence type="ECO:0000256" key="3">
    <source>
        <dbReference type="ARBA" id="ARBA00023002"/>
    </source>
</evidence>
<dbReference type="STRING" id="984487.A0A1E4SC07"/>
<reference evidence="5" key="1">
    <citation type="submission" date="2016-05" db="EMBL/GenBank/DDBJ databases">
        <title>Comparative genomics of biotechnologically important yeasts.</title>
        <authorList>
            <consortium name="DOE Joint Genome Institute"/>
            <person name="Riley R."/>
            <person name="Haridas S."/>
            <person name="Wolfe K.H."/>
            <person name="Lopes M.R."/>
            <person name="Hittinger C.T."/>
            <person name="Goker M."/>
            <person name="Salamov A."/>
            <person name="Wisecaver J."/>
            <person name="Long T.M."/>
            <person name="Aerts A.L."/>
            <person name="Barry K."/>
            <person name="Choi C."/>
            <person name="Clum A."/>
            <person name="Coughlan A.Y."/>
            <person name="Deshpande S."/>
            <person name="Douglass A.P."/>
            <person name="Hanson S.J."/>
            <person name="Klenk H.-P."/>
            <person name="Labutti K."/>
            <person name="Lapidus A."/>
            <person name="Lindquist E."/>
            <person name="Lipzen A."/>
            <person name="Meier-Kolthoff J.P."/>
            <person name="Ohm R.A."/>
            <person name="Otillar R.P."/>
            <person name="Pangilinan J."/>
            <person name="Peng Y."/>
            <person name="Rokas A."/>
            <person name="Rosa C.A."/>
            <person name="Scheuner C."/>
            <person name="Sibirny A.A."/>
            <person name="Slot J.C."/>
            <person name="Stielow J.B."/>
            <person name="Sun H."/>
            <person name="Kurtzman C.P."/>
            <person name="Blackwell M."/>
            <person name="Grigoriev I.V."/>
            <person name="Jeffries T.W."/>
        </authorList>
    </citation>
    <scope>NUCLEOTIDE SEQUENCE [LARGE SCALE GENOMIC DNA]</scope>
    <source>
        <strain evidence="5">NRRL Y-17324</strain>
    </source>
</reference>
<dbReference type="CDD" id="cd05374">
    <property type="entry name" value="17beta-HSD-like_SDR_c"/>
    <property type="match status" value="1"/>
</dbReference>
<evidence type="ECO:0000256" key="2">
    <source>
        <dbReference type="ARBA" id="ARBA00022857"/>
    </source>
</evidence>
<dbReference type="GeneID" id="30984772"/>
<dbReference type="GO" id="GO:0004806">
    <property type="term" value="F:triacylglycerol lipase activity"/>
    <property type="evidence" value="ECO:0007669"/>
    <property type="project" value="TreeGrafter"/>
</dbReference>
<name>A0A1E4SC07_9ASCO</name>
<dbReference type="RefSeq" id="XP_020062147.1">
    <property type="nucleotide sequence ID" value="XM_020210636.1"/>
</dbReference>
<dbReference type="GO" id="GO:0005811">
    <property type="term" value="C:lipid droplet"/>
    <property type="evidence" value="ECO:0007669"/>
    <property type="project" value="TreeGrafter"/>
</dbReference>
<evidence type="ECO:0000256" key="1">
    <source>
        <dbReference type="ARBA" id="ARBA00006484"/>
    </source>
</evidence>
<dbReference type="GO" id="GO:0019433">
    <property type="term" value="P:triglyceride catabolic process"/>
    <property type="evidence" value="ECO:0007669"/>
    <property type="project" value="TreeGrafter"/>
</dbReference>
<organism evidence="4 5">
    <name type="scientific">Suhomyces tanzawaensis NRRL Y-17324</name>
    <dbReference type="NCBI Taxonomy" id="984487"/>
    <lineage>
        <taxon>Eukaryota</taxon>
        <taxon>Fungi</taxon>
        <taxon>Dikarya</taxon>
        <taxon>Ascomycota</taxon>
        <taxon>Saccharomycotina</taxon>
        <taxon>Pichiomycetes</taxon>
        <taxon>Debaryomycetaceae</taxon>
        <taxon>Suhomyces</taxon>
    </lineage>
</organism>
<keyword evidence="5" id="KW-1185">Reference proteome</keyword>
<dbReference type="PANTHER" id="PTHR44169">
    <property type="entry name" value="NADPH-DEPENDENT 1-ACYLDIHYDROXYACETONE PHOSPHATE REDUCTASE"/>
    <property type="match status" value="1"/>
</dbReference>
<dbReference type="GO" id="GO:0005783">
    <property type="term" value="C:endoplasmic reticulum"/>
    <property type="evidence" value="ECO:0007669"/>
    <property type="project" value="TreeGrafter"/>
</dbReference>
<dbReference type="AlphaFoldDB" id="A0A1E4SC07"/>
<dbReference type="Pfam" id="PF00106">
    <property type="entry name" value="adh_short"/>
    <property type="match status" value="1"/>
</dbReference>
<dbReference type="Proteomes" id="UP000094285">
    <property type="component" value="Unassembled WGS sequence"/>
</dbReference>
<evidence type="ECO:0000313" key="4">
    <source>
        <dbReference type="EMBL" id="ODV77025.1"/>
    </source>
</evidence>
<comment type="similarity">
    <text evidence="1">Belongs to the short-chain dehydrogenases/reductases (SDR) family.</text>
</comment>
<keyword evidence="3" id="KW-0560">Oxidoreductase</keyword>
<dbReference type="GO" id="GO:0000140">
    <property type="term" value="F:acylglycerone-phosphate reductase (NADP+) activity"/>
    <property type="evidence" value="ECO:0007669"/>
    <property type="project" value="TreeGrafter"/>
</dbReference>